<proteinExistence type="predicted"/>
<evidence type="ECO:0000256" key="2">
    <source>
        <dbReference type="ARBA" id="ARBA00023235"/>
    </source>
</evidence>
<dbReference type="InterPro" id="IPR036263">
    <property type="entry name" value="Chorismate_II_sf"/>
</dbReference>
<accession>A0ABT8SC34</accession>
<evidence type="ECO:0000259" key="3">
    <source>
        <dbReference type="PROSITE" id="PS51168"/>
    </source>
</evidence>
<evidence type="ECO:0000313" key="4">
    <source>
        <dbReference type="EMBL" id="MDO1536485.1"/>
    </source>
</evidence>
<reference evidence="4" key="1">
    <citation type="submission" date="2023-06" db="EMBL/GenBank/DDBJ databases">
        <authorList>
            <person name="Jiang Y."/>
            <person name="Liu Q."/>
        </authorList>
    </citation>
    <scope>NUCLEOTIDE SEQUENCE</scope>
    <source>
        <strain evidence="4">CGMCC 1.12090</strain>
    </source>
</reference>
<dbReference type="InterPro" id="IPR036979">
    <property type="entry name" value="CM_dom_sf"/>
</dbReference>
<feature type="domain" description="Chorismate mutase" evidence="3">
    <location>
        <begin position="8"/>
        <end position="99"/>
    </location>
</feature>
<dbReference type="RefSeq" id="WP_301814554.1">
    <property type="nucleotide sequence ID" value="NZ_JAUJZH010000028.1"/>
</dbReference>
<dbReference type="InterPro" id="IPR051331">
    <property type="entry name" value="Chorismate_mutase-related"/>
</dbReference>
<dbReference type="Proteomes" id="UP001169027">
    <property type="component" value="Unassembled WGS sequence"/>
</dbReference>
<dbReference type="InterPro" id="IPR002701">
    <property type="entry name" value="CM_II_prokaryot"/>
</dbReference>
<dbReference type="PROSITE" id="PS51168">
    <property type="entry name" value="CHORISMATE_MUT_2"/>
    <property type="match status" value="1"/>
</dbReference>
<sequence length="109" mass="12310">MSTQATHADPTPTLETLREELDSIDQRLLETLRERLGCCVRIGLYKKRHAVPMMQPHRIGIVQSRAEAFAIEHGISTAFLRALYERIIEETCRMEDDIIGSPAHGPGEL</sequence>
<keyword evidence="2" id="KW-0413">Isomerase</keyword>
<dbReference type="SMART" id="SM00830">
    <property type="entry name" value="CM_2"/>
    <property type="match status" value="1"/>
</dbReference>
<protein>
    <recommendedName>
        <fullName evidence="1">chorismate mutase</fullName>
        <ecNumber evidence="1">5.4.99.5</ecNumber>
    </recommendedName>
</protein>
<comment type="caution">
    <text evidence="4">The sequence shown here is derived from an EMBL/GenBank/DDBJ whole genome shotgun (WGS) entry which is preliminary data.</text>
</comment>
<dbReference type="EC" id="5.4.99.5" evidence="1"/>
<dbReference type="PANTHER" id="PTHR38041:SF1">
    <property type="entry name" value="CHORISMATE MUTASE"/>
    <property type="match status" value="1"/>
</dbReference>
<dbReference type="Gene3D" id="1.20.59.10">
    <property type="entry name" value="Chorismate mutase"/>
    <property type="match status" value="1"/>
</dbReference>
<dbReference type="EMBL" id="JAUKVY010000028">
    <property type="protein sequence ID" value="MDO1536485.1"/>
    <property type="molecule type" value="Genomic_DNA"/>
</dbReference>
<gene>
    <name evidence="4" type="ORF">Q2T77_29795</name>
</gene>
<evidence type="ECO:0000313" key="5">
    <source>
        <dbReference type="Proteomes" id="UP001169027"/>
    </source>
</evidence>
<dbReference type="NCBIfam" id="TIGR01803">
    <property type="entry name" value="CM-like"/>
    <property type="match status" value="1"/>
</dbReference>
<dbReference type="InterPro" id="IPR008241">
    <property type="entry name" value="Isochorismate_pyruvate-lyase"/>
</dbReference>
<keyword evidence="5" id="KW-1185">Reference proteome</keyword>
<evidence type="ECO:0000256" key="1">
    <source>
        <dbReference type="ARBA" id="ARBA00012404"/>
    </source>
</evidence>
<organism evidence="4 5">
    <name type="scientific">Variovorax ginsengisoli</name>
    <dbReference type="NCBI Taxonomy" id="363844"/>
    <lineage>
        <taxon>Bacteria</taxon>
        <taxon>Pseudomonadati</taxon>
        <taxon>Pseudomonadota</taxon>
        <taxon>Betaproteobacteria</taxon>
        <taxon>Burkholderiales</taxon>
        <taxon>Comamonadaceae</taxon>
        <taxon>Variovorax</taxon>
    </lineage>
</organism>
<dbReference type="PANTHER" id="PTHR38041">
    <property type="entry name" value="CHORISMATE MUTASE"/>
    <property type="match status" value="1"/>
</dbReference>
<dbReference type="SUPFAM" id="SSF48600">
    <property type="entry name" value="Chorismate mutase II"/>
    <property type="match status" value="1"/>
</dbReference>
<dbReference type="Pfam" id="PF01817">
    <property type="entry name" value="CM_2"/>
    <property type="match status" value="1"/>
</dbReference>
<name>A0ABT8SC34_9BURK</name>